<feature type="chain" id="PRO_5040873548" description="Lysyl oxidase" evidence="1">
    <location>
        <begin position="22"/>
        <end position="536"/>
    </location>
</feature>
<evidence type="ECO:0000313" key="2">
    <source>
        <dbReference type="EMBL" id="MCD5313325.1"/>
    </source>
</evidence>
<comment type="caution">
    <text evidence="2">The sequence shown here is derived from an EMBL/GenBank/DDBJ whole genome shotgun (WGS) entry which is preliminary data.</text>
</comment>
<dbReference type="Gene3D" id="2.60.40.10">
    <property type="entry name" value="Immunoglobulins"/>
    <property type="match status" value="1"/>
</dbReference>
<keyword evidence="3" id="KW-1185">Reference proteome</keyword>
<proteinExistence type="predicted"/>
<dbReference type="Pfam" id="PF01186">
    <property type="entry name" value="Lysyl_oxidase"/>
    <property type="match status" value="1"/>
</dbReference>
<evidence type="ECO:0000313" key="3">
    <source>
        <dbReference type="Proteomes" id="UP001138997"/>
    </source>
</evidence>
<gene>
    <name evidence="2" type="ORF">LR394_20665</name>
</gene>
<protein>
    <recommendedName>
        <fullName evidence="4">Lysyl oxidase</fullName>
    </recommendedName>
</protein>
<dbReference type="Proteomes" id="UP001138997">
    <property type="component" value="Unassembled WGS sequence"/>
</dbReference>
<name>A0A9X1NFY7_9ACTN</name>
<sequence length="536" mass="57130">MAPIAAVALSAVMAGSVMTAAAVEAAEHVGGAPAAKAPSAALDLVVPVKTQNVVRYKGEPVGLYGLGFYAVAPKTVEIRTDRGKSYKNPVTTKLSVGDGADKVTTTLPAGITASPSTLTGFFDLKVTDKAGKKVASSKLDFCMNSNEQSRVDKDAVDKSPYPKQCGYHPYAIGGVFGLPAGWSTPVLNDWNNPLAFKGKDGTYTVTATVNKKWAKALNIPAAKATSKIKVKVKTVKEGQGYGYAAAAHDMNHNHGVAMTGVDMNSKDLSPQHAAREKARKAALGKPNVPAQNAPTGSRIAAAAVDKAQMPDLRSLPATGIRLDTQSKKKKTYLSFGATVWNAGPSPLVVDGFRKPGKAVLDAYQYYYDENGKQLGYSPAGEMEWDPREGHNHWHFRAFASYRLLDANKKKPVISGKEAFCLAPTDSVDPNVKGAQWQPESIDLYTACGQGNANLLSIREVLSTGWGDTYSQDLPGQSFNITNVKAGTYYIQTIANPDKKLGESNYANNSALRKIKIGGKPGGKRTLKIYPYQGLKG</sequence>
<evidence type="ECO:0008006" key="4">
    <source>
        <dbReference type="Google" id="ProtNLM"/>
    </source>
</evidence>
<evidence type="ECO:0000256" key="1">
    <source>
        <dbReference type="SAM" id="SignalP"/>
    </source>
</evidence>
<dbReference type="EMBL" id="JAJOMB010000011">
    <property type="protein sequence ID" value="MCD5313325.1"/>
    <property type="molecule type" value="Genomic_DNA"/>
</dbReference>
<accession>A0A9X1NFY7</accession>
<dbReference type="GO" id="GO:0005507">
    <property type="term" value="F:copper ion binding"/>
    <property type="evidence" value="ECO:0007669"/>
    <property type="project" value="InterPro"/>
</dbReference>
<dbReference type="InterPro" id="IPR013783">
    <property type="entry name" value="Ig-like_fold"/>
</dbReference>
<organism evidence="2 3">
    <name type="scientific">Kineosporia babensis</name>
    <dbReference type="NCBI Taxonomy" id="499548"/>
    <lineage>
        <taxon>Bacteria</taxon>
        <taxon>Bacillati</taxon>
        <taxon>Actinomycetota</taxon>
        <taxon>Actinomycetes</taxon>
        <taxon>Kineosporiales</taxon>
        <taxon>Kineosporiaceae</taxon>
        <taxon>Kineosporia</taxon>
    </lineage>
</organism>
<dbReference type="AlphaFoldDB" id="A0A9X1NFY7"/>
<keyword evidence="1" id="KW-0732">Signal</keyword>
<dbReference type="GO" id="GO:0016641">
    <property type="term" value="F:oxidoreductase activity, acting on the CH-NH2 group of donors, oxygen as acceptor"/>
    <property type="evidence" value="ECO:0007669"/>
    <property type="project" value="InterPro"/>
</dbReference>
<feature type="signal peptide" evidence="1">
    <location>
        <begin position="1"/>
        <end position="21"/>
    </location>
</feature>
<dbReference type="RefSeq" id="WP_231444410.1">
    <property type="nucleotide sequence ID" value="NZ_JAJOMB010000011.1"/>
</dbReference>
<reference evidence="2" key="1">
    <citation type="submission" date="2021-11" db="EMBL/GenBank/DDBJ databases">
        <title>Streptomyces corallinus and Kineosporia corallina sp. nov., two new coral-derived marine actinobacteria.</title>
        <authorList>
            <person name="Buangrab K."/>
            <person name="Sutthacheep M."/>
            <person name="Yeemin T."/>
            <person name="Harunari E."/>
            <person name="Igarashi Y."/>
            <person name="Sripreechasak P."/>
            <person name="Kanchanasin P."/>
            <person name="Tanasupawat S."/>
            <person name="Phongsopitanun W."/>
        </authorList>
    </citation>
    <scope>NUCLEOTIDE SEQUENCE</scope>
    <source>
        <strain evidence="2">JCM 31032</strain>
    </source>
</reference>
<dbReference type="GO" id="GO:0005975">
    <property type="term" value="P:carbohydrate metabolic process"/>
    <property type="evidence" value="ECO:0007669"/>
    <property type="project" value="UniProtKB-ARBA"/>
</dbReference>
<dbReference type="InterPro" id="IPR001695">
    <property type="entry name" value="Lysyl_oxidase"/>
</dbReference>